<dbReference type="EMBL" id="CP082781">
    <property type="protein sequence ID" value="UGS26593.1"/>
    <property type="molecule type" value="Genomic_DNA"/>
</dbReference>
<reference evidence="1 2" key="1">
    <citation type="submission" date="2023-01" db="EMBL/GenBank/DDBJ databases">
        <title>Characterization of estradiol degrading bacteria Microbacterium sp. MZT7 and reveal degrading genes through genome analysis.</title>
        <authorList>
            <person name="Hao P."/>
            <person name="Gao Y."/>
        </authorList>
    </citation>
    <scope>NUCLEOTIDE SEQUENCE [LARGE SCALE GENOMIC DNA]</scope>
    <source>
        <strain evidence="1 2">MZT7</strain>
    </source>
</reference>
<evidence type="ECO:0000313" key="2">
    <source>
        <dbReference type="Proteomes" id="UP001199642"/>
    </source>
</evidence>
<keyword evidence="2" id="KW-1185">Reference proteome</keyword>
<organism evidence="1 2">
    <name type="scientific">Microbacterium resistens</name>
    <dbReference type="NCBI Taxonomy" id="156977"/>
    <lineage>
        <taxon>Bacteria</taxon>
        <taxon>Bacillati</taxon>
        <taxon>Actinomycetota</taxon>
        <taxon>Actinomycetes</taxon>
        <taxon>Micrococcales</taxon>
        <taxon>Microbacteriaceae</taxon>
        <taxon>Microbacterium</taxon>
    </lineage>
</organism>
<accession>A0ABY3RR51</accession>
<dbReference type="Proteomes" id="UP001199642">
    <property type="component" value="Chromosome"/>
</dbReference>
<evidence type="ECO:0008006" key="3">
    <source>
        <dbReference type="Google" id="ProtNLM"/>
    </source>
</evidence>
<evidence type="ECO:0000313" key="1">
    <source>
        <dbReference type="EMBL" id="UGS26593.1"/>
    </source>
</evidence>
<gene>
    <name evidence="1" type="ORF">K8F61_18585</name>
</gene>
<dbReference type="RefSeq" id="WP_231820230.1">
    <property type="nucleotide sequence ID" value="NZ_CP082781.1"/>
</dbReference>
<name>A0ABY3RR51_9MICO</name>
<proteinExistence type="predicted"/>
<sequence>MSGELRALRVELADTITGINTYTHLPGRAVLPCVWILAGSPYLQQGDTFGSQTVRHQVVIAAQTGPNDAETDELDRLIESVLHDLAEADYLVERVDQPISQNLNGQEILAVPITVAGTIPALT</sequence>
<protein>
    <recommendedName>
        <fullName evidence="3">DUF3168 domain-containing protein</fullName>
    </recommendedName>
</protein>